<sequence length="76" mass="8194">MLRSRWCRGPAGDFLGGSAAANGVDSGVRGRRSGSLTVSVTEFTSDAYRDLPGIARHGFALRRRWPDLDGAVGMWL</sequence>
<evidence type="ECO:0000313" key="2">
    <source>
        <dbReference type="Proteomes" id="UP001621512"/>
    </source>
</evidence>
<organism evidence="1 2">
    <name type="scientific">Streptomyces purpurascens</name>
    <dbReference type="NCBI Taxonomy" id="1924"/>
    <lineage>
        <taxon>Bacteria</taxon>
        <taxon>Bacillati</taxon>
        <taxon>Actinomycetota</taxon>
        <taxon>Actinomycetes</taxon>
        <taxon>Kitasatosporales</taxon>
        <taxon>Streptomycetaceae</taxon>
        <taxon>Streptomyces</taxon>
    </lineage>
</organism>
<dbReference type="EMBL" id="CP108341">
    <property type="protein sequence ID" value="WTW28172.1"/>
    <property type="molecule type" value="Genomic_DNA"/>
</dbReference>
<name>A0ABZ1MJU7_STREF</name>
<dbReference type="RefSeq" id="WP_189729540.1">
    <property type="nucleotide sequence ID" value="NZ_BMUK01000017.1"/>
</dbReference>
<protein>
    <submittedName>
        <fullName evidence="1">Uncharacterized protein</fullName>
    </submittedName>
</protein>
<accession>A0ABZ1MJU7</accession>
<reference evidence="1 2" key="1">
    <citation type="submission" date="2022-10" db="EMBL/GenBank/DDBJ databases">
        <title>The complete genomes of actinobacterial strains from the NBC collection.</title>
        <authorList>
            <person name="Joergensen T.S."/>
            <person name="Alvarez Arevalo M."/>
            <person name="Sterndorff E.B."/>
            <person name="Faurdal D."/>
            <person name="Vuksanovic O."/>
            <person name="Mourched A.-S."/>
            <person name="Charusanti P."/>
            <person name="Shaw S."/>
            <person name="Blin K."/>
            <person name="Weber T."/>
        </authorList>
    </citation>
    <scope>NUCLEOTIDE SEQUENCE [LARGE SCALE GENOMIC DNA]</scope>
    <source>
        <strain evidence="1 2">NBC_00017</strain>
    </source>
</reference>
<dbReference type="Proteomes" id="UP001621512">
    <property type="component" value="Chromosome"/>
</dbReference>
<gene>
    <name evidence="1" type="ORF">OHU35_19860</name>
</gene>
<proteinExistence type="predicted"/>
<keyword evidence="2" id="KW-1185">Reference proteome</keyword>
<evidence type="ECO:0000313" key="1">
    <source>
        <dbReference type="EMBL" id="WTW28172.1"/>
    </source>
</evidence>